<gene>
    <name evidence="3" type="ORF">JRQ81_000590</name>
</gene>
<evidence type="ECO:0000259" key="2">
    <source>
        <dbReference type="PROSITE" id="PS50804"/>
    </source>
</evidence>
<name>A0A9Q1B835_9SAUR</name>
<dbReference type="Proteomes" id="UP001142489">
    <property type="component" value="Unassembled WGS sequence"/>
</dbReference>
<dbReference type="InterPro" id="IPR003309">
    <property type="entry name" value="SCAN_dom"/>
</dbReference>
<sequence>MPVDQSSDFERYKQLIYKHFGITSEQLGKSLGGDKTQRRNICSAESQTFKLPHKVVKEIMALEQFYIAINGELKYLVKEMHPKTLQEAADLANQINVIRSDQINDHPKFGGKGHEAQKNKSHFEKERHSPGTNRKDIPLENNSRSEKPQPHTSSTERKWNSPNFSGSKDLKCWNCGGGNHLSFQCKKRKIKNASSNLQKKTYCIHKVEDEDRQVAMTTRS</sequence>
<organism evidence="3 4">
    <name type="scientific">Phrynocephalus forsythii</name>
    <dbReference type="NCBI Taxonomy" id="171643"/>
    <lineage>
        <taxon>Eukaryota</taxon>
        <taxon>Metazoa</taxon>
        <taxon>Chordata</taxon>
        <taxon>Craniata</taxon>
        <taxon>Vertebrata</taxon>
        <taxon>Euteleostomi</taxon>
        <taxon>Lepidosauria</taxon>
        <taxon>Squamata</taxon>
        <taxon>Bifurcata</taxon>
        <taxon>Unidentata</taxon>
        <taxon>Episquamata</taxon>
        <taxon>Toxicofera</taxon>
        <taxon>Iguania</taxon>
        <taxon>Acrodonta</taxon>
        <taxon>Agamidae</taxon>
        <taxon>Agaminae</taxon>
        <taxon>Phrynocephalus</taxon>
    </lineage>
</organism>
<feature type="region of interest" description="Disordered" evidence="1">
    <location>
        <begin position="103"/>
        <end position="162"/>
    </location>
</feature>
<proteinExistence type="predicted"/>
<dbReference type="SUPFAM" id="SSF47353">
    <property type="entry name" value="Retrovirus capsid dimerization domain-like"/>
    <property type="match status" value="1"/>
</dbReference>
<keyword evidence="4" id="KW-1185">Reference proteome</keyword>
<accession>A0A9Q1B835</accession>
<reference evidence="3" key="1">
    <citation type="journal article" date="2023" name="DNA Res.">
        <title>Chromosome-level genome assembly of Phrynocephalus forsythii using third-generation DNA sequencing and Hi-C analysis.</title>
        <authorList>
            <person name="Qi Y."/>
            <person name="Zhao W."/>
            <person name="Zhao Y."/>
            <person name="Niu C."/>
            <person name="Cao S."/>
            <person name="Zhang Y."/>
        </authorList>
    </citation>
    <scope>NUCLEOTIDE SEQUENCE</scope>
    <source>
        <tissue evidence="3">Muscle</tissue>
    </source>
</reference>
<evidence type="ECO:0000313" key="4">
    <source>
        <dbReference type="Proteomes" id="UP001142489"/>
    </source>
</evidence>
<dbReference type="EMBL" id="JAPFRF010000001">
    <property type="protein sequence ID" value="KAJ7344640.1"/>
    <property type="molecule type" value="Genomic_DNA"/>
</dbReference>
<dbReference type="OrthoDB" id="8930638at2759"/>
<feature type="compositionally biased region" description="Basic and acidic residues" evidence="1">
    <location>
        <begin position="103"/>
        <end position="159"/>
    </location>
</feature>
<dbReference type="InterPro" id="IPR038269">
    <property type="entry name" value="SCAN_sf"/>
</dbReference>
<dbReference type="AlphaFoldDB" id="A0A9Q1B835"/>
<dbReference type="PROSITE" id="PS50804">
    <property type="entry name" value="SCAN_BOX"/>
    <property type="match status" value="1"/>
</dbReference>
<dbReference type="PANTHER" id="PTHR46888">
    <property type="entry name" value="ZINC KNUCKLE DOMAINCONTAINING PROTEIN-RELATED"/>
    <property type="match status" value="1"/>
</dbReference>
<dbReference type="PANTHER" id="PTHR46888:SF1">
    <property type="entry name" value="RIBONUCLEASE H"/>
    <property type="match status" value="1"/>
</dbReference>
<evidence type="ECO:0000313" key="3">
    <source>
        <dbReference type="EMBL" id="KAJ7344640.1"/>
    </source>
</evidence>
<evidence type="ECO:0000256" key="1">
    <source>
        <dbReference type="SAM" id="MobiDB-lite"/>
    </source>
</evidence>
<feature type="domain" description="SCAN box" evidence="2">
    <location>
        <begin position="36"/>
        <end position="96"/>
    </location>
</feature>
<dbReference type="Gene3D" id="1.10.4020.10">
    <property type="entry name" value="DNA breaking-rejoining enzymes"/>
    <property type="match status" value="1"/>
</dbReference>
<feature type="non-terminal residue" evidence="3">
    <location>
        <position position="220"/>
    </location>
</feature>
<protein>
    <recommendedName>
        <fullName evidence="2">SCAN box domain-containing protein</fullName>
    </recommendedName>
</protein>
<comment type="caution">
    <text evidence="3">The sequence shown here is derived from an EMBL/GenBank/DDBJ whole genome shotgun (WGS) entry which is preliminary data.</text>
</comment>